<name>A0A1H3FRE3_9PSED</name>
<sequence length="71" mass="8204">MNSAARRTRKTLDLVAYHNERAALAVMKMAERMECQVLRGELLEVIHSLNQDAADLRQVRQALDVDERRRA</sequence>
<evidence type="ECO:0000313" key="2">
    <source>
        <dbReference type="Proteomes" id="UP000243778"/>
    </source>
</evidence>
<dbReference type="Proteomes" id="UP000243778">
    <property type="component" value="Unassembled WGS sequence"/>
</dbReference>
<gene>
    <name evidence="1" type="ORF">SAMN05216287_4142</name>
</gene>
<organism evidence="1 2">
    <name type="scientific">Pseudomonas kuykendallii</name>
    <dbReference type="NCBI Taxonomy" id="1007099"/>
    <lineage>
        <taxon>Bacteria</taxon>
        <taxon>Pseudomonadati</taxon>
        <taxon>Pseudomonadota</taxon>
        <taxon>Gammaproteobacteria</taxon>
        <taxon>Pseudomonadales</taxon>
        <taxon>Pseudomonadaceae</taxon>
        <taxon>Pseudomonas</taxon>
    </lineage>
</organism>
<keyword evidence="2" id="KW-1185">Reference proteome</keyword>
<proteinExistence type="predicted"/>
<protein>
    <submittedName>
        <fullName evidence="1">Uncharacterized protein</fullName>
    </submittedName>
</protein>
<dbReference type="OrthoDB" id="7017312at2"/>
<dbReference type="AlphaFoldDB" id="A0A1H3FRE3"/>
<dbReference type="EMBL" id="FNNU01000008">
    <property type="protein sequence ID" value="SDX93511.1"/>
    <property type="molecule type" value="Genomic_DNA"/>
</dbReference>
<evidence type="ECO:0000313" key="1">
    <source>
        <dbReference type="EMBL" id="SDX93511.1"/>
    </source>
</evidence>
<reference evidence="2" key="1">
    <citation type="submission" date="2016-10" db="EMBL/GenBank/DDBJ databases">
        <authorList>
            <person name="Varghese N."/>
            <person name="Submissions S."/>
        </authorList>
    </citation>
    <scope>NUCLEOTIDE SEQUENCE [LARGE SCALE GENOMIC DNA]</scope>
    <source>
        <strain evidence="2">NRRL B-59562</strain>
    </source>
</reference>
<dbReference type="STRING" id="1007099.SAMN05216287_4142"/>
<dbReference type="RefSeq" id="WP_090231545.1">
    <property type="nucleotide sequence ID" value="NZ_FNNU01000008.1"/>
</dbReference>
<accession>A0A1H3FRE3</accession>